<gene>
    <name evidence="2" type="ORF">SAMN02910451_01418</name>
</gene>
<dbReference type="InterPro" id="IPR001509">
    <property type="entry name" value="Epimerase_deHydtase"/>
</dbReference>
<sequence length="148" mass="16263">MKILVVGGTRFFGIPMVNALIDAGHDVTVATRGNNALGFGGSVKQVVMDRTDADSVKKAFESNRFTEMTSPGCCGKATDAHFDVVIDKVAYSSNDVRALLPNIKCDRYIQMSSCSVYKKDALFIGENEFDAAKYPLVWTDRTEDYDES</sequence>
<dbReference type="OrthoDB" id="9809586at2"/>
<protein>
    <submittedName>
        <fullName evidence="2">NAD dependent epimerase/dehydratase family protein</fullName>
    </submittedName>
</protein>
<evidence type="ECO:0000313" key="2">
    <source>
        <dbReference type="EMBL" id="SCY11619.1"/>
    </source>
</evidence>
<dbReference type="RefSeq" id="WP_083334521.1">
    <property type="nucleotide sequence ID" value="NZ_FMUR01000008.1"/>
</dbReference>
<dbReference type="EMBL" id="FMUR01000008">
    <property type="protein sequence ID" value="SCY11619.1"/>
    <property type="molecule type" value="Genomic_DNA"/>
</dbReference>
<dbReference type="SUPFAM" id="SSF51735">
    <property type="entry name" value="NAD(P)-binding Rossmann-fold domains"/>
    <property type="match status" value="1"/>
</dbReference>
<reference evidence="3" key="1">
    <citation type="submission" date="2016-10" db="EMBL/GenBank/DDBJ databases">
        <authorList>
            <person name="Varghese N."/>
            <person name="Submissions S."/>
        </authorList>
    </citation>
    <scope>NUCLEOTIDE SEQUENCE [LARGE SCALE GENOMIC DNA]</scope>
    <source>
        <strain evidence="3">XBD2006</strain>
    </source>
</reference>
<dbReference type="InterPro" id="IPR036291">
    <property type="entry name" value="NAD(P)-bd_dom_sf"/>
</dbReference>
<dbReference type="Proteomes" id="UP000183047">
    <property type="component" value="Unassembled WGS sequence"/>
</dbReference>
<keyword evidence="3" id="KW-1185">Reference proteome</keyword>
<proteinExistence type="predicted"/>
<evidence type="ECO:0000313" key="3">
    <source>
        <dbReference type="Proteomes" id="UP000183047"/>
    </source>
</evidence>
<accession>A0A1G5D9W3</accession>
<dbReference type="AlphaFoldDB" id="A0A1G5D9W3"/>
<dbReference type="Pfam" id="PF01370">
    <property type="entry name" value="Epimerase"/>
    <property type="match status" value="1"/>
</dbReference>
<feature type="domain" description="NAD-dependent epimerase/dehydratase" evidence="1">
    <location>
        <begin position="3"/>
        <end position="124"/>
    </location>
</feature>
<organism evidence="2 3">
    <name type="scientific">Butyrivibrio hungatei</name>
    <dbReference type="NCBI Taxonomy" id="185008"/>
    <lineage>
        <taxon>Bacteria</taxon>
        <taxon>Bacillati</taxon>
        <taxon>Bacillota</taxon>
        <taxon>Clostridia</taxon>
        <taxon>Lachnospirales</taxon>
        <taxon>Lachnospiraceae</taxon>
        <taxon>Butyrivibrio</taxon>
    </lineage>
</organism>
<evidence type="ECO:0000259" key="1">
    <source>
        <dbReference type="Pfam" id="PF01370"/>
    </source>
</evidence>
<name>A0A1G5D9W3_9FIRM</name>
<dbReference type="Gene3D" id="3.40.50.720">
    <property type="entry name" value="NAD(P)-binding Rossmann-like Domain"/>
    <property type="match status" value="1"/>
</dbReference>